<dbReference type="EMBL" id="AHFE01000018">
    <property type="protein sequence ID" value="EOP46364.1"/>
    <property type="molecule type" value="Genomic_DNA"/>
</dbReference>
<accession>R8NJ81</accession>
<evidence type="ECO:0008006" key="3">
    <source>
        <dbReference type="Google" id="ProtNLM"/>
    </source>
</evidence>
<name>R8NJ81_BACCX</name>
<comment type="caution">
    <text evidence="1">The sequence shown here is derived from an EMBL/GenBank/DDBJ whole genome shotgun (WGS) entry which is preliminary data.</text>
</comment>
<dbReference type="Proteomes" id="UP000014020">
    <property type="component" value="Unassembled WGS sequence"/>
</dbReference>
<organism evidence="1 2">
    <name type="scientific">Bacillus cereus (strain VD146)</name>
    <dbReference type="NCBI Taxonomy" id="1053236"/>
    <lineage>
        <taxon>Bacteria</taxon>
        <taxon>Bacillati</taxon>
        <taxon>Bacillota</taxon>
        <taxon>Bacilli</taxon>
        <taxon>Bacillales</taxon>
        <taxon>Bacillaceae</taxon>
        <taxon>Bacillus</taxon>
        <taxon>Bacillus cereus group</taxon>
    </lineage>
</organism>
<evidence type="ECO:0000313" key="1">
    <source>
        <dbReference type="EMBL" id="EOP46364.1"/>
    </source>
</evidence>
<dbReference type="Pfam" id="PF13076">
    <property type="entry name" value="Fur_reg_FbpA"/>
    <property type="match status" value="1"/>
</dbReference>
<dbReference type="AlphaFoldDB" id="R8NJ81"/>
<evidence type="ECO:0000313" key="2">
    <source>
        <dbReference type="Proteomes" id="UP000014020"/>
    </source>
</evidence>
<dbReference type="HOGENOM" id="CLU_3114263_0_0_9"/>
<reference evidence="2" key="1">
    <citation type="submission" date="2012-12" db="EMBL/GenBank/DDBJ databases">
        <title>The genome sequence of Bacillus cereus VD146.</title>
        <authorList>
            <consortium name="The Broad Institute Genome Sequencing Platform"/>
            <consortium name="The Broad Institute Genome Sequencing Center for Infectious Disease"/>
            <person name="Feldgarden M."/>
            <person name="Van der Auwera G.A."/>
            <person name="Mahillon J."/>
            <person name="Duprez V."/>
            <person name="Timmery S."/>
            <person name="Mattelet C."/>
            <person name="Dierick K."/>
            <person name="Sun M."/>
            <person name="Yu Z."/>
            <person name="Zhu L."/>
            <person name="Hu X."/>
            <person name="Shank E.B."/>
            <person name="Swiecicka I."/>
            <person name="Hansen B.M."/>
            <person name="Andrup L."/>
            <person name="Walker B."/>
            <person name="Young S.K."/>
            <person name="Zeng Q."/>
            <person name="Gargeya S."/>
            <person name="Fitzgerald M."/>
            <person name="Haas B."/>
            <person name="Abouelleil A."/>
            <person name="Alvarado L."/>
            <person name="Arachchi H.M."/>
            <person name="Berlin A.M."/>
            <person name="Chapman S.B."/>
            <person name="Dewar J."/>
            <person name="Goldberg J."/>
            <person name="Griggs A."/>
            <person name="Gujja S."/>
            <person name="Hansen M."/>
            <person name="Howarth C."/>
            <person name="Imamovic A."/>
            <person name="Larimer J."/>
            <person name="McCowan C."/>
            <person name="Murphy C."/>
            <person name="Neiman D."/>
            <person name="Pearson M."/>
            <person name="Priest M."/>
            <person name="Roberts A."/>
            <person name="Saif S."/>
            <person name="Shea T."/>
            <person name="Sisk P."/>
            <person name="Sykes S."/>
            <person name="Wortman J."/>
            <person name="Nusbaum C."/>
            <person name="Birren B."/>
        </authorList>
    </citation>
    <scope>NUCLEOTIDE SEQUENCE [LARGE SCALE GENOMIC DNA]</scope>
    <source>
        <strain evidence="2">VD146</strain>
    </source>
</reference>
<gene>
    <name evidence="1" type="ORF">IK1_04099</name>
</gene>
<dbReference type="InterPro" id="IPR025072">
    <property type="entry name" value="Fur_reg_FbpA"/>
</dbReference>
<protein>
    <recommendedName>
        <fullName evidence="3">Fur-regulated basic protein FbpA</fullName>
    </recommendedName>
</protein>
<sequence>MRRKDELIVYLINNGIYKVKRHLWGFSEKQLENLIIKKLNTLDKI</sequence>
<proteinExistence type="predicted"/>
<dbReference type="PATRIC" id="fig|1053236.3.peg.749"/>